<keyword evidence="3" id="KW-1185">Reference proteome</keyword>
<dbReference type="Proteomes" id="UP000216339">
    <property type="component" value="Unassembled WGS sequence"/>
</dbReference>
<evidence type="ECO:0000313" key="2">
    <source>
        <dbReference type="EMBL" id="PAP75842.1"/>
    </source>
</evidence>
<accession>A0A271IXC1</accession>
<dbReference type="Pfam" id="PF13182">
    <property type="entry name" value="DUF4007"/>
    <property type="match status" value="1"/>
</dbReference>
<reference evidence="2 3" key="1">
    <citation type="submission" date="2016-11" db="EMBL/GenBank/DDBJ databases">
        <title>Study of marine rhodopsin-containing bacteria.</title>
        <authorList>
            <person name="Yoshizawa S."/>
            <person name="Kumagai Y."/>
            <person name="Kogure K."/>
        </authorList>
    </citation>
    <scope>NUCLEOTIDE SEQUENCE [LARGE SCALE GENOMIC DNA]</scope>
    <source>
        <strain evidence="2 3">SAORIC-28</strain>
    </source>
</reference>
<sequence>MRYSGHEWFPCRYAWLPKAVRALGDDPGALRDEEGAVERLGIGKNMVRALVFWATAMGVIESTDEGHAVTPFGEAVFGSGGLDPYLEDVRTLWLLHWRVATAEDPLFAWDFLLNRWHRPEIVRSVVLPEFIREANSGARTYSETTLKQHFDVFMQVYTPVSRTRAGAGEDHLDSPLVGLGLIETVGERTVGAKREPVYAFRREARPEIPPALFAFCLTDFWRAHRAAERTLTFRDVATAPGSPGQVLKLPEADVRDRLEAIADDTDGRFGYQESAALAQVTRPASTDVSDPALALDLLHRAYEPALVA</sequence>
<proteinExistence type="predicted"/>
<protein>
    <recommendedName>
        <fullName evidence="1">DUF4007 domain-containing protein</fullName>
    </recommendedName>
</protein>
<comment type="caution">
    <text evidence="2">The sequence shown here is derived from an EMBL/GenBank/DDBJ whole genome shotgun (WGS) entry which is preliminary data.</text>
</comment>
<gene>
    <name evidence="2" type="ORF">BSZ37_04985</name>
</gene>
<feature type="domain" description="DUF4007" evidence="1">
    <location>
        <begin position="3"/>
        <end position="288"/>
    </location>
</feature>
<dbReference type="RefSeq" id="WP_179299478.1">
    <property type="nucleotide sequence ID" value="NZ_MQWD01000001.1"/>
</dbReference>
<evidence type="ECO:0000313" key="3">
    <source>
        <dbReference type="Proteomes" id="UP000216339"/>
    </source>
</evidence>
<name>A0A271IXC1_9BACT</name>
<organism evidence="2 3">
    <name type="scientific">Rubrivirga marina</name>
    <dbReference type="NCBI Taxonomy" id="1196024"/>
    <lineage>
        <taxon>Bacteria</taxon>
        <taxon>Pseudomonadati</taxon>
        <taxon>Rhodothermota</taxon>
        <taxon>Rhodothermia</taxon>
        <taxon>Rhodothermales</taxon>
        <taxon>Rubricoccaceae</taxon>
        <taxon>Rubrivirga</taxon>
    </lineage>
</organism>
<evidence type="ECO:0000259" key="1">
    <source>
        <dbReference type="Pfam" id="PF13182"/>
    </source>
</evidence>
<dbReference type="InterPro" id="IPR025248">
    <property type="entry name" value="DUF4007"/>
</dbReference>
<dbReference type="EMBL" id="MQWD01000001">
    <property type="protein sequence ID" value="PAP75842.1"/>
    <property type="molecule type" value="Genomic_DNA"/>
</dbReference>
<dbReference type="AlphaFoldDB" id="A0A271IXC1"/>